<protein>
    <submittedName>
        <fullName evidence="2">Uncharacterized protein</fullName>
    </submittedName>
</protein>
<evidence type="ECO:0000256" key="1">
    <source>
        <dbReference type="SAM" id="Phobius"/>
    </source>
</evidence>
<keyword evidence="1" id="KW-0472">Membrane</keyword>
<keyword evidence="1" id="KW-0812">Transmembrane</keyword>
<feature type="transmembrane region" description="Helical" evidence="1">
    <location>
        <begin position="15"/>
        <end position="41"/>
    </location>
</feature>
<accession>A0AAW2A290</accession>
<comment type="caution">
    <text evidence="2">The sequence shown here is derived from an EMBL/GenBank/DDBJ whole genome shotgun (WGS) entry which is preliminary data.</text>
</comment>
<organism evidence="2 3">
    <name type="scientific">Culter alburnus</name>
    <name type="common">Topmouth culter</name>
    <dbReference type="NCBI Taxonomy" id="194366"/>
    <lineage>
        <taxon>Eukaryota</taxon>
        <taxon>Metazoa</taxon>
        <taxon>Chordata</taxon>
        <taxon>Craniata</taxon>
        <taxon>Vertebrata</taxon>
        <taxon>Euteleostomi</taxon>
        <taxon>Actinopterygii</taxon>
        <taxon>Neopterygii</taxon>
        <taxon>Teleostei</taxon>
        <taxon>Ostariophysi</taxon>
        <taxon>Cypriniformes</taxon>
        <taxon>Xenocyprididae</taxon>
        <taxon>Xenocypridinae</taxon>
        <taxon>Culter</taxon>
    </lineage>
</organism>
<keyword evidence="1" id="KW-1133">Transmembrane helix</keyword>
<proteinExistence type="predicted"/>
<dbReference type="AlphaFoldDB" id="A0AAW2A290"/>
<name>A0AAW2A290_CULAL</name>
<reference evidence="2 3" key="1">
    <citation type="submission" date="2024-05" db="EMBL/GenBank/DDBJ databases">
        <title>A high-quality chromosomal-level genome assembly of Topmouth culter (Culter alburnus).</title>
        <authorList>
            <person name="Zhao H."/>
        </authorList>
    </citation>
    <scope>NUCLEOTIDE SEQUENCE [LARGE SCALE GENOMIC DNA]</scope>
    <source>
        <strain evidence="2">CATC2023</strain>
        <tissue evidence="2">Muscle</tissue>
    </source>
</reference>
<keyword evidence="3" id="KW-1185">Reference proteome</keyword>
<dbReference type="EMBL" id="JAWDJR010000011">
    <property type="protein sequence ID" value="KAK9966719.1"/>
    <property type="molecule type" value="Genomic_DNA"/>
</dbReference>
<gene>
    <name evidence="2" type="ORF">ABG768_003815</name>
</gene>
<evidence type="ECO:0000313" key="3">
    <source>
        <dbReference type="Proteomes" id="UP001479290"/>
    </source>
</evidence>
<sequence length="80" mass="9000">ASFCQYVTHDKALDFWVKCVCVASAVSEIWLAFGTVCISVSTTTRGNTMKMETDEYRWPHLRGSRKNGSVVKELQQTAQP</sequence>
<evidence type="ECO:0000313" key="2">
    <source>
        <dbReference type="EMBL" id="KAK9966719.1"/>
    </source>
</evidence>
<feature type="non-terminal residue" evidence="2">
    <location>
        <position position="1"/>
    </location>
</feature>
<dbReference type="Proteomes" id="UP001479290">
    <property type="component" value="Unassembled WGS sequence"/>
</dbReference>